<dbReference type="InterPro" id="IPR014722">
    <property type="entry name" value="Rib_uL2_dom2"/>
</dbReference>
<dbReference type="Pfam" id="PF25095">
    <property type="entry name" value="C2H2-zf_KIN17"/>
    <property type="match status" value="1"/>
</dbReference>
<dbReference type="InterPro" id="IPR019447">
    <property type="entry name" value="DNA/RNA-bd_Kin17_WH-like_dom"/>
</dbReference>
<name>A0AAD9IMI0_PROWI</name>
<feature type="compositionally biased region" description="Low complexity" evidence="2">
    <location>
        <begin position="178"/>
        <end position="187"/>
    </location>
</feature>
<dbReference type="Pfam" id="PF10357">
    <property type="entry name" value="WH_KIN17"/>
    <property type="match status" value="1"/>
</dbReference>
<dbReference type="FunFam" id="2.30.30.140:FF:000092">
    <property type="entry name" value="DNA/RNA-binding protein KIN17"/>
    <property type="match status" value="1"/>
</dbReference>
<dbReference type="GO" id="GO:0006260">
    <property type="term" value="P:DNA replication"/>
    <property type="evidence" value="ECO:0007669"/>
    <property type="project" value="TreeGrafter"/>
</dbReference>
<dbReference type="PROSITE" id="PS00028">
    <property type="entry name" value="ZINC_FINGER_C2H2_1"/>
    <property type="match status" value="1"/>
</dbReference>
<dbReference type="Pfam" id="PF25088">
    <property type="entry name" value="GPKOW_C"/>
    <property type="match status" value="1"/>
</dbReference>
<dbReference type="PANTHER" id="PTHR12805">
    <property type="entry name" value="KIN17 KIN, ANTIGENIC DETERMINANT OF RECA PROTEIN HOMOLOG"/>
    <property type="match status" value="1"/>
</dbReference>
<dbReference type="Proteomes" id="UP001255856">
    <property type="component" value="Unassembled WGS sequence"/>
</dbReference>
<evidence type="ECO:0000256" key="1">
    <source>
        <dbReference type="ARBA" id="ARBA00008517"/>
    </source>
</evidence>
<dbReference type="Gene3D" id="1.10.10.2030">
    <property type="entry name" value="DNA/RNA-binding protein Kin17, conserved domain"/>
    <property type="match status" value="1"/>
</dbReference>
<accession>A0AAD9IMI0</accession>
<proteinExistence type="inferred from homology"/>
<feature type="region of interest" description="Disordered" evidence="2">
    <location>
        <begin position="138"/>
        <end position="219"/>
    </location>
</feature>
<feature type="region of interest" description="Disordered" evidence="2">
    <location>
        <begin position="236"/>
        <end position="255"/>
    </location>
</feature>
<dbReference type="AlphaFoldDB" id="A0AAD9IMI0"/>
<evidence type="ECO:0000313" key="4">
    <source>
        <dbReference type="EMBL" id="KAK2078997.1"/>
    </source>
</evidence>
<evidence type="ECO:0000256" key="2">
    <source>
        <dbReference type="SAM" id="MobiDB-lite"/>
    </source>
</evidence>
<dbReference type="Gene3D" id="2.30.30.140">
    <property type="match status" value="1"/>
</dbReference>
<feature type="compositionally biased region" description="Basic and acidic residues" evidence="2">
    <location>
        <begin position="156"/>
        <end position="174"/>
    </location>
</feature>
<evidence type="ECO:0000259" key="3">
    <source>
        <dbReference type="PROSITE" id="PS00028"/>
    </source>
</evidence>
<sequence>MTPKAIANRIKAKGLTKLRWYCQMCNKACRDENGFKCHLTSDGHRRQMEIFGQAPDKIVDEYSRQFEEGFLEHLRRAHPFSRVAATVVYNDGHHVHMNSTNWLTLTDFVKYLGKKGICRVDETPKGWFMSLIQRDPAEEMDEKKRHRRERAELEEEERRKRELEAQIRRAREAESAQLAGSPAPGAGDARGRRRRPGRSLAFRDEGPDDAGAPQPPAKRSKLEELIAKDLLAKAAAPSRLGPAKEAPQAGRRSRPWLAPGITVKVMSKALQEHGYYKQKGIVSRVLDDFVGEIEMLDSGDIIRVDQEELETVIPAPGGRVLVVAGEQRGAKGTLEALDTGAFQALVLLEGEKEPKRFEYEHICKLTSL</sequence>
<organism evidence="4 5">
    <name type="scientific">Prototheca wickerhamii</name>
    <dbReference type="NCBI Taxonomy" id="3111"/>
    <lineage>
        <taxon>Eukaryota</taxon>
        <taxon>Viridiplantae</taxon>
        <taxon>Chlorophyta</taxon>
        <taxon>core chlorophytes</taxon>
        <taxon>Trebouxiophyceae</taxon>
        <taxon>Chlorellales</taxon>
        <taxon>Chlorellaceae</taxon>
        <taxon>Prototheca</taxon>
    </lineage>
</organism>
<protein>
    <recommendedName>
        <fullName evidence="3">C2H2-type domain-containing protein</fullName>
    </recommendedName>
</protein>
<dbReference type="GO" id="GO:0006974">
    <property type="term" value="P:DNA damage response"/>
    <property type="evidence" value="ECO:0007669"/>
    <property type="project" value="TreeGrafter"/>
</dbReference>
<dbReference type="InterPro" id="IPR037321">
    <property type="entry name" value="KIN17-like"/>
</dbReference>
<dbReference type="EMBL" id="JASFZW010000003">
    <property type="protein sequence ID" value="KAK2078997.1"/>
    <property type="molecule type" value="Genomic_DNA"/>
</dbReference>
<reference evidence="4" key="1">
    <citation type="submission" date="2021-01" db="EMBL/GenBank/DDBJ databases">
        <authorList>
            <person name="Eckstrom K.M.E."/>
        </authorList>
    </citation>
    <scope>NUCLEOTIDE SEQUENCE</scope>
    <source>
        <strain evidence="4">UVCC 0001</strain>
    </source>
</reference>
<dbReference type="SMART" id="SM01253">
    <property type="entry name" value="Kin17_mid"/>
    <property type="match status" value="1"/>
</dbReference>
<comment type="similarity">
    <text evidence="1">Belongs to the KIN17 family.</text>
</comment>
<dbReference type="GO" id="GO:0003690">
    <property type="term" value="F:double-stranded DNA binding"/>
    <property type="evidence" value="ECO:0007669"/>
    <property type="project" value="TreeGrafter"/>
</dbReference>
<dbReference type="PANTHER" id="PTHR12805:SF0">
    <property type="entry name" value="DNA_RNA-BINDING PROTEIN KIN17"/>
    <property type="match status" value="1"/>
</dbReference>
<dbReference type="SUPFAM" id="SSF57667">
    <property type="entry name" value="beta-beta-alpha zinc fingers"/>
    <property type="match status" value="1"/>
</dbReference>
<dbReference type="InterPro" id="IPR036236">
    <property type="entry name" value="Znf_C2H2_sf"/>
</dbReference>
<feature type="domain" description="C2H2-type" evidence="3">
    <location>
        <begin position="22"/>
        <end position="44"/>
    </location>
</feature>
<dbReference type="InterPro" id="IPR038254">
    <property type="entry name" value="KIN17_WH-like_sf"/>
</dbReference>
<comment type="caution">
    <text evidence="4">The sequence shown here is derived from an EMBL/GenBank/DDBJ whole genome shotgun (WGS) entry which is preliminary data.</text>
</comment>
<dbReference type="Gene3D" id="2.30.30.30">
    <property type="match status" value="1"/>
</dbReference>
<evidence type="ECO:0000313" key="5">
    <source>
        <dbReference type="Proteomes" id="UP001255856"/>
    </source>
</evidence>
<dbReference type="InterPro" id="IPR056767">
    <property type="entry name" value="C2H2-Znf_KIN17"/>
</dbReference>
<dbReference type="GO" id="GO:0005634">
    <property type="term" value="C:nucleus"/>
    <property type="evidence" value="ECO:0007669"/>
    <property type="project" value="TreeGrafter"/>
</dbReference>
<dbReference type="InterPro" id="IPR013087">
    <property type="entry name" value="Znf_C2H2_type"/>
</dbReference>
<gene>
    <name evidence="4" type="ORF">QBZ16_002687</name>
</gene>
<keyword evidence="5" id="KW-1185">Reference proteome</keyword>